<dbReference type="AlphaFoldDB" id="A0A9D1RA10"/>
<gene>
    <name evidence="7" type="ORF">H9873_00270</name>
</gene>
<dbReference type="InterPro" id="IPR025256">
    <property type="entry name" value="TM7S3/TM198-like_dom"/>
</dbReference>
<evidence type="ECO:0000259" key="6">
    <source>
        <dbReference type="Pfam" id="PF13886"/>
    </source>
</evidence>
<comment type="subcellular location">
    <subcellularLocation>
        <location evidence="1">Membrane</location>
        <topology evidence="1">Multi-pass membrane protein</topology>
    </subcellularLocation>
</comment>
<feature type="transmembrane region" description="Helical" evidence="5">
    <location>
        <begin position="104"/>
        <end position="122"/>
    </location>
</feature>
<dbReference type="Pfam" id="PF13886">
    <property type="entry name" value="TM7S3_TM198"/>
    <property type="match status" value="1"/>
</dbReference>
<evidence type="ECO:0000256" key="2">
    <source>
        <dbReference type="ARBA" id="ARBA00022692"/>
    </source>
</evidence>
<reference evidence="7" key="2">
    <citation type="submission" date="2021-04" db="EMBL/GenBank/DDBJ databases">
        <authorList>
            <person name="Gilroy R."/>
        </authorList>
    </citation>
    <scope>NUCLEOTIDE SEQUENCE</scope>
    <source>
        <strain evidence="7">ChiSxjej1B13-11762</strain>
    </source>
</reference>
<accession>A0A9D1RA10</accession>
<comment type="caution">
    <text evidence="7">The sequence shown here is derived from an EMBL/GenBank/DDBJ whole genome shotgun (WGS) entry which is preliminary data.</text>
</comment>
<keyword evidence="3 5" id="KW-1133">Transmembrane helix</keyword>
<feature type="transmembrane region" description="Helical" evidence="5">
    <location>
        <begin position="128"/>
        <end position="147"/>
    </location>
</feature>
<organism evidence="7 8">
    <name type="scientific">Candidatus Dorea gallistercoris</name>
    <dbReference type="NCBI Taxonomy" id="2838542"/>
    <lineage>
        <taxon>Bacteria</taxon>
        <taxon>Bacillati</taxon>
        <taxon>Bacillota</taxon>
        <taxon>Clostridia</taxon>
        <taxon>Lachnospirales</taxon>
        <taxon>Lachnospiraceae</taxon>
        <taxon>Dorea</taxon>
    </lineage>
</organism>
<dbReference type="GO" id="GO:0016020">
    <property type="term" value="C:membrane"/>
    <property type="evidence" value="ECO:0007669"/>
    <property type="project" value="UniProtKB-SubCell"/>
</dbReference>
<dbReference type="Proteomes" id="UP000824263">
    <property type="component" value="Unassembled WGS sequence"/>
</dbReference>
<proteinExistence type="predicted"/>
<evidence type="ECO:0000313" key="8">
    <source>
        <dbReference type="Proteomes" id="UP000824263"/>
    </source>
</evidence>
<feature type="transmembrane region" description="Helical" evidence="5">
    <location>
        <begin position="152"/>
        <end position="171"/>
    </location>
</feature>
<keyword evidence="4 5" id="KW-0472">Membrane</keyword>
<dbReference type="EMBL" id="DXGF01000006">
    <property type="protein sequence ID" value="HIW82751.1"/>
    <property type="molecule type" value="Genomic_DNA"/>
</dbReference>
<feature type="domain" description="TM7S3/TM198-like" evidence="6">
    <location>
        <begin position="36"/>
        <end position="170"/>
    </location>
</feature>
<evidence type="ECO:0000313" key="7">
    <source>
        <dbReference type="EMBL" id="HIW82751.1"/>
    </source>
</evidence>
<evidence type="ECO:0000256" key="5">
    <source>
        <dbReference type="SAM" id="Phobius"/>
    </source>
</evidence>
<evidence type="ECO:0000256" key="1">
    <source>
        <dbReference type="ARBA" id="ARBA00004141"/>
    </source>
</evidence>
<feature type="transmembrane region" description="Helical" evidence="5">
    <location>
        <begin position="78"/>
        <end position="97"/>
    </location>
</feature>
<name>A0A9D1RA10_9FIRM</name>
<feature type="transmembrane region" description="Helical" evidence="5">
    <location>
        <begin position="34"/>
        <end position="50"/>
    </location>
</feature>
<feature type="transmembrane region" description="Helical" evidence="5">
    <location>
        <begin position="55"/>
        <end position="72"/>
    </location>
</feature>
<keyword evidence="2 5" id="KW-0812">Transmembrane</keyword>
<reference evidence="7" key="1">
    <citation type="journal article" date="2021" name="PeerJ">
        <title>Extensive microbial diversity within the chicken gut microbiome revealed by metagenomics and culture.</title>
        <authorList>
            <person name="Gilroy R."/>
            <person name="Ravi A."/>
            <person name="Getino M."/>
            <person name="Pursley I."/>
            <person name="Horton D.L."/>
            <person name="Alikhan N.F."/>
            <person name="Baker D."/>
            <person name="Gharbi K."/>
            <person name="Hall N."/>
            <person name="Watson M."/>
            <person name="Adriaenssens E.M."/>
            <person name="Foster-Nyarko E."/>
            <person name="Jarju S."/>
            <person name="Secka A."/>
            <person name="Antonio M."/>
            <person name="Oren A."/>
            <person name="Chaudhuri R.R."/>
            <person name="La Ragione R."/>
            <person name="Hildebrand F."/>
            <person name="Pallen M.J."/>
        </authorList>
    </citation>
    <scope>NUCLEOTIDE SEQUENCE</scope>
    <source>
        <strain evidence="7">ChiSxjej1B13-11762</strain>
    </source>
</reference>
<evidence type="ECO:0000256" key="4">
    <source>
        <dbReference type="ARBA" id="ARBA00023136"/>
    </source>
</evidence>
<protein>
    <submittedName>
        <fullName evidence="7">TMEM198/TM7SF3 family protein</fullName>
    </submittedName>
</protein>
<sequence>MEQVLSSGSSIVSEASGSARQLAQQLGEQPSMEALIAMAVVGLLICFFGLKLIKIQIALVGFLIGALAGVAVSRVLDISGITFAIVVFACAALLAALSFFLYRFGVFCLVFCTGLGIGIQLIDLRESVQLLIVLGISLLISIIAVIFVEPMIIICTSISGGITAGTSIGTALGLEASWLGCAVGVVLLAAGMAVQFMLHSRKVGRKEKVYSKQVKEKDSVESEVEKARMILDDSEEEEEDQ</sequence>
<evidence type="ECO:0000256" key="3">
    <source>
        <dbReference type="ARBA" id="ARBA00022989"/>
    </source>
</evidence>
<feature type="transmembrane region" description="Helical" evidence="5">
    <location>
        <begin position="177"/>
        <end position="198"/>
    </location>
</feature>